<feature type="domain" description="Asparagine synthetase" evidence="5">
    <location>
        <begin position="462"/>
        <end position="573"/>
    </location>
</feature>
<dbReference type="InterPro" id="IPR014729">
    <property type="entry name" value="Rossmann-like_a/b/a_fold"/>
</dbReference>
<proteinExistence type="inferred from homology"/>
<dbReference type="RefSeq" id="WP_184005309.1">
    <property type="nucleotide sequence ID" value="NZ_BAABIF010000011.1"/>
</dbReference>
<dbReference type="Gene3D" id="3.40.50.620">
    <property type="entry name" value="HUPs"/>
    <property type="match status" value="2"/>
</dbReference>
<dbReference type="InterPro" id="IPR001962">
    <property type="entry name" value="Asn_synthase"/>
</dbReference>
<dbReference type="Pfam" id="PF00733">
    <property type="entry name" value="Asn_synthase"/>
    <property type="match status" value="2"/>
</dbReference>
<name>A0A840Z2J1_9SPHN</name>
<dbReference type="InterPro" id="IPR051786">
    <property type="entry name" value="ASN_synthetase/amidase"/>
</dbReference>
<comment type="similarity">
    <text evidence="2">Belongs to the asparagine synthetase family.</text>
</comment>
<evidence type="ECO:0000313" key="6">
    <source>
        <dbReference type="EMBL" id="MBB5719926.1"/>
    </source>
</evidence>
<evidence type="ECO:0000256" key="2">
    <source>
        <dbReference type="ARBA" id="ARBA00005752"/>
    </source>
</evidence>
<dbReference type="PANTHER" id="PTHR43284:SF1">
    <property type="entry name" value="ASPARAGINE SYNTHETASE"/>
    <property type="match status" value="1"/>
</dbReference>
<comment type="caution">
    <text evidence="6">The sequence shown here is derived from an EMBL/GenBank/DDBJ whole genome shotgun (WGS) entry which is preliminary data.</text>
</comment>
<dbReference type="EC" id="6.3.5.4" evidence="3"/>
<dbReference type="SUPFAM" id="SSF52402">
    <property type="entry name" value="Adenine nucleotide alpha hydrolases-like"/>
    <property type="match status" value="1"/>
</dbReference>
<dbReference type="AlphaFoldDB" id="A0A840Z2J1"/>
<dbReference type="PANTHER" id="PTHR43284">
    <property type="entry name" value="ASPARAGINE SYNTHETASE (GLUTAMINE-HYDROLYZING)"/>
    <property type="match status" value="1"/>
</dbReference>
<comment type="pathway">
    <text evidence="1">Amino-acid biosynthesis; L-asparagine biosynthesis; L-asparagine from L-aspartate (L-Gln route): step 1/1.</text>
</comment>
<comment type="catalytic activity">
    <reaction evidence="4">
        <text>L-aspartate + L-glutamine + ATP + H2O = L-asparagine + L-glutamate + AMP + diphosphate + H(+)</text>
        <dbReference type="Rhea" id="RHEA:12228"/>
        <dbReference type="ChEBI" id="CHEBI:15377"/>
        <dbReference type="ChEBI" id="CHEBI:15378"/>
        <dbReference type="ChEBI" id="CHEBI:29985"/>
        <dbReference type="ChEBI" id="CHEBI:29991"/>
        <dbReference type="ChEBI" id="CHEBI:30616"/>
        <dbReference type="ChEBI" id="CHEBI:33019"/>
        <dbReference type="ChEBI" id="CHEBI:58048"/>
        <dbReference type="ChEBI" id="CHEBI:58359"/>
        <dbReference type="ChEBI" id="CHEBI:456215"/>
        <dbReference type="EC" id="6.3.5.4"/>
    </reaction>
</comment>
<dbReference type="GO" id="GO:0004066">
    <property type="term" value="F:asparagine synthase (glutamine-hydrolyzing) activity"/>
    <property type="evidence" value="ECO:0007669"/>
    <property type="project" value="UniProtKB-EC"/>
</dbReference>
<evidence type="ECO:0000256" key="4">
    <source>
        <dbReference type="ARBA" id="ARBA00048741"/>
    </source>
</evidence>
<dbReference type="GO" id="GO:0005829">
    <property type="term" value="C:cytosol"/>
    <property type="evidence" value="ECO:0007669"/>
    <property type="project" value="TreeGrafter"/>
</dbReference>
<dbReference type="Proteomes" id="UP000554342">
    <property type="component" value="Unassembled WGS sequence"/>
</dbReference>
<keyword evidence="7" id="KW-1185">Reference proteome</keyword>
<dbReference type="EMBL" id="JACIJI010000007">
    <property type="protein sequence ID" value="MBB5719926.1"/>
    <property type="molecule type" value="Genomic_DNA"/>
</dbReference>
<organism evidence="6 7">
    <name type="scientific">Stakelama sediminis</name>
    <dbReference type="NCBI Taxonomy" id="463200"/>
    <lineage>
        <taxon>Bacteria</taxon>
        <taxon>Pseudomonadati</taxon>
        <taxon>Pseudomonadota</taxon>
        <taxon>Alphaproteobacteria</taxon>
        <taxon>Sphingomonadales</taxon>
        <taxon>Sphingomonadaceae</taxon>
        <taxon>Stakelama</taxon>
    </lineage>
</organism>
<evidence type="ECO:0000259" key="5">
    <source>
        <dbReference type="Pfam" id="PF00733"/>
    </source>
</evidence>
<keyword evidence="6" id="KW-0436">Ligase</keyword>
<dbReference type="SUPFAM" id="SSF56235">
    <property type="entry name" value="N-terminal nucleophile aminohydrolases (Ntn hydrolases)"/>
    <property type="match status" value="1"/>
</dbReference>
<gene>
    <name evidence="6" type="ORF">FHR23_002885</name>
</gene>
<dbReference type="Gene3D" id="3.60.20.10">
    <property type="entry name" value="Glutamine Phosphoribosylpyrophosphate, subunit 1, domain 1"/>
    <property type="match status" value="1"/>
</dbReference>
<evidence type="ECO:0000256" key="1">
    <source>
        <dbReference type="ARBA" id="ARBA00005187"/>
    </source>
</evidence>
<accession>A0A840Z2J1</accession>
<dbReference type="InterPro" id="IPR006426">
    <property type="entry name" value="Asn_synth_AEB"/>
</dbReference>
<dbReference type="GO" id="GO:0006529">
    <property type="term" value="P:asparagine biosynthetic process"/>
    <property type="evidence" value="ECO:0007669"/>
    <property type="project" value="InterPro"/>
</dbReference>
<dbReference type="InterPro" id="IPR029055">
    <property type="entry name" value="Ntn_hydrolases_N"/>
</dbReference>
<evidence type="ECO:0000313" key="7">
    <source>
        <dbReference type="Proteomes" id="UP000554342"/>
    </source>
</evidence>
<evidence type="ECO:0000256" key="3">
    <source>
        <dbReference type="ARBA" id="ARBA00012737"/>
    </source>
</evidence>
<reference evidence="6 7" key="1">
    <citation type="submission" date="2020-08" db="EMBL/GenBank/DDBJ databases">
        <title>Genomic Encyclopedia of Type Strains, Phase IV (KMG-IV): sequencing the most valuable type-strain genomes for metagenomic binning, comparative biology and taxonomic classification.</title>
        <authorList>
            <person name="Goeker M."/>
        </authorList>
    </citation>
    <scope>NUCLEOTIDE SEQUENCE [LARGE SCALE GENOMIC DNA]</scope>
    <source>
        <strain evidence="6 7">DSM 27203</strain>
    </source>
</reference>
<protein>
    <recommendedName>
        <fullName evidence="3">asparagine synthase (glutamine-hydrolyzing)</fullName>
        <ecNumber evidence="3">6.3.5.4</ecNumber>
    </recommendedName>
</protein>
<dbReference type="PIRSF" id="PIRSF001589">
    <property type="entry name" value="Asn_synthetase_glu-h"/>
    <property type="match status" value="1"/>
</dbReference>
<feature type="domain" description="Asparagine synthetase" evidence="5">
    <location>
        <begin position="212"/>
        <end position="345"/>
    </location>
</feature>
<sequence>MPRSSPVSGTSQTRIARIGLQEPFLACLFQNPAALILGNVQAISIGDPPKGTVLGRLFRKEEDRPCTALPPGEAAAILRSKGQWLIDRYWGDYVALLPGTTGEMLILRAPMGYLPAYCQQTDEVCLVASDIALLEQLSGRRATINREALAEHLAAPELGTARTCLSGIRELAGGQCGRWAASHWQEHSLWSPWTHVSSTSRSVVPKDAAVRLRSTVNRTIAARTSAGEHAILLLSGGLDSSIVAAGLSEAGRPFTALTMVTRDRGGDERRYAAMVAARLGIELTDCPRRVEDVAFDRSDAGRLPRPGEHAFHQATRRAAETLAYRKGAGMIVHGGGGDNLFCSVRSVAPLLDYLRVHGLDKGFRNLADSMVHLTQAGLPLLVWHIAKRALFRRSRYRLASNCHFLASKVQQDLGARIDHPWFRFPPRALEGSGAHIGSIALAESLIQNLDILRPIPSWPLLLSQPVVECCVGIPSWLWYDRGHDRALVRHAFADRLPEPVLWRSTKGAMDSFLVELFEASHAHLRTMLLDGLLAGLDLLDRDALHAALATNQPIDGATCNDLLRLADAEAWARSWSMR</sequence>